<evidence type="ECO:0000259" key="6">
    <source>
        <dbReference type="Pfam" id="PF05175"/>
    </source>
</evidence>
<evidence type="ECO:0000256" key="5">
    <source>
        <dbReference type="ARBA" id="ARBA00022691"/>
    </source>
</evidence>
<gene>
    <name evidence="7" type="ORF">SAMN02745181_2039</name>
</gene>
<dbReference type="AlphaFoldDB" id="A0A1M6J8H6"/>
<keyword evidence="5" id="KW-0949">S-adenosyl-L-methionine</keyword>
<dbReference type="FunCoup" id="A0A1M6J8H6">
    <property type="interactions" value="13"/>
</dbReference>
<accession>A0A1M6J8H6</accession>
<dbReference type="GO" id="GO:0003676">
    <property type="term" value="F:nucleic acid binding"/>
    <property type="evidence" value="ECO:0007669"/>
    <property type="project" value="InterPro"/>
</dbReference>
<evidence type="ECO:0000256" key="2">
    <source>
        <dbReference type="ARBA" id="ARBA00022552"/>
    </source>
</evidence>
<dbReference type="PANTHER" id="PTHR47816:SF4">
    <property type="entry name" value="RIBOSOMAL RNA SMALL SUBUNIT METHYLTRANSFERASE C"/>
    <property type="match status" value="1"/>
</dbReference>
<sequence>MDAQSHYLRTTAATDMSITTKAVDFYFQQEEIPSPSGKTLIIQGEPGPWLDHLEDKSPTVLCYRADHDLKWKKRKLTPIQETSEKFDLIIHFGTKFANENLSHLGVYSQQLNEGGRWISVVPNRMGASRLRKDLEKLFPEVESSSKSKCRILDTSSAADAKLARKWASLAKPKTITGTELVTMPGIFSAEKLDTGSTLLAEILKKESWYGSGADMGAAYGYLSSVVLGTPRQKVREVLLYELDYRALECAKQNLSAYDCADYRWCDVTAGIAHERNFDWIIMNPPFHEAQDQSFELGKTFIREAARNLKPGGSLYLVANLHLPYEELIRDLFRSHRLLAEDKGFKCIHARA</sequence>
<dbReference type="SUPFAM" id="SSF53335">
    <property type="entry name" value="S-adenosyl-L-methionine-dependent methyltransferases"/>
    <property type="match status" value="1"/>
</dbReference>
<proteinExistence type="predicted"/>
<dbReference type="GO" id="GO:0008757">
    <property type="term" value="F:S-adenosylmethionine-dependent methyltransferase activity"/>
    <property type="evidence" value="ECO:0007669"/>
    <property type="project" value="InterPro"/>
</dbReference>
<dbReference type="InterPro" id="IPR046977">
    <property type="entry name" value="RsmC/RlmG"/>
</dbReference>
<keyword evidence="2" id="KW-0698">rRNA processing</keyword>
<evidence type="ECO:0000313" key="7">
    <source>
        <dbReference type="EMBL" id="SHJ42950.1"/>
    </source>
</evidence>
<dbReference type="Pfam" id="PF05175">
    <property type="entry name" value="MTS"/>
    <property type="match status" value="1"/>
</dbReference>
<dbReference type="STRING" id="1123071.SAMN02745181_2039"/>
<dbReference type="Proteomes" id="UP000184510">
    <property type="component" value="Unassembled WGS sequence"/>
</dbReference>
<feature type="domain" description="Methyltransferase small" evidence="6">
    <location>
        <begin position="179"/>
        <end position="347"/>
    </location>
</feature>
<dbReference type="GO" id="GO:0008170">
    <property type="term" value="F:N-methyltransferase activity"/>
    <property type="evidence" value="ECO:0007669"/>
    <property type="project" value="UniProtKB-ARBA"/>
</dbReference>
<protein>
    <submittedName>
        <fullName evidence="7">16S rRNA (Guanine1207-N2)-methyltransferase</fullName>
    </submittedName>
</protein>
<dbReference type="CDD" id="cd02440">
    <property type="entry name" value="AdoMet_MTases"/>
    <property type="match status" value="1"/>
</dbReference>
<dbReference type="Gene3D" id="3.40.50.150">
    <property type="entry name" value="Vaccinia Virus protein VP39"/>
    <property type="match status" value="1"/>
</dbReference>
<evidence type="ECO:0000313" key="8">
    <source>
        <dbReference type="Proteomes" id="UP000184510"/>
    </source>
</evidence>
<organism evidence="7 8">
    <name type="scientific">Rubritalea squalenifaciens DSM 18772</name>
    <dbReference type="NCBI Taxonomy" id="1123071"/>
    <lineage>
        <taxon>Bacteria</taxon>
        <taxon>Pseudomonadati</taxon>
        <taxon>Verrucomicrobiota</taxon>
        <taxon>Verrucomicrobiia</taxon>
        <taxon>Verrucomicrobiales</taxon>
        <taxon>Rubritaleaceae</taxon>
        <taxon>Rubritalea</taxon>
    </lineage>
</organism>
<evidence type="ECO:0000256" key="3">
    <source>
        <dbReference type="ARBA" id="ARBA00022603"/>
    </source>
</evidence>
<dbReference type="InterPro" id="IPR029063">
    <property type="entry name" value="SAM-dependent_MTases_sf"/>
</dbReference>
<keyword evidence="8" id="KW-1185">Reference proteome</keyword>
<dbReference type="InParanoid" id="A0A1M6J8H6"/>
<dbReference type="InterPro" id="IPR002052">
    <property type="entry name" value="DNA_methylase_N6_adenine_CS"/>
</dbReference>
<keyword evidence="1" id="KW-0963">Cytoplasm</keyword>
<dbReference type="PROSITE" id="PS00092">
    <property type="entry name" value="N6_MTASE"/>
    <property type="match status" value="1"/>
</dbReference>
<keyword evidence="3 7" id="KW-0489">Methyltransferase</keyword>
<dbReference type="PANTHER" id="PTHR47816">
    <property type="entry name" value="RIBOSOMAL RNA SMALL SUBUNIT METHYLTRANSFERASE C"/>
    <property type="match status" value="1"/>
</dbReference>
<name>A0A1M6J8H6_9BACT</name>
<evidence type="ECO:0000256" key="1">
    <source>
        <dbReference type="ARBA" id="ARBA00022490"/>
    </source>
</evidence>
<dbReference type="EMBL" id="FQYR01000003">
    <property type="protein sequence ID" value="SHJ42950.1"/>
    <property type="molecule type" value="Genomic_DNA"/>
</dbReference>
<dbReference type="GO" id="GO:0032259">
    <property type="term" value="P:methylation"/>
    <property type="evidence" value="ECO:0007669"/>
    <property type="project" value="UniProtKB-KW"/>
</dbReference>
<reference evidence="7 8" key="1">
    <citation type="submission" date="2016-11" db="EMBL/GenBank/DDBJ databases">
        <authorList>
            <person name="Jaros S."/>
            <person name="Januszkiewicz K."/>
            <person name="Wedrychowicz H."/>
        </authorList>
    </citation>
    <scope>NUCLEOTIDE SEQUENCE [LARGE SCALE GENOMIC DNA]</scope>
    <source>
        <strain evidence="7 8">DSM 18772</strain>
    </source>
</reference>
<dbReference type="GO" id="GO:0006364">
    <property type="term" value="P:rRNA processing"/>
    <property type="evidence" value="ECO:0007669"/>
    <property type="project" value="UniProtKB-KW"/>
</dbReference>
<dbReference type="InterPro" id="IPR007848">
    <property type="entry name" value="Small_mtfrase_dom"/>
</dbReference>
<evidence type="ECO:0000256" key="4">
    <source>
        <dbReference type="ARBA" id="ARBA00022679"/>
    </source>
</evidence>
<keyword evidence="4 7" id="KW-0808">Transferase</keyword>